<reference evidence="3" key="2">
    <citation type="submission" date="2023-05" db="EMBL/GenBank/DDBJ databases">
        <authorList>
            <consortium name="Lawrence Berkeley National Laboratory"/>
            <person name="Steindorff A."/>
            <person name="Hensen N."/>
            <person name="Bonometti L."/>
            <person name="Westerberg I."/>
            <person name="Brannstrom I.O."/>
            <person name="Guillou S."/>
            <person name="Cros-Aarteil S."/>
            <person name="Calhoun S."/>
            <person name="Haridas S."/>
            <person name="Kuo A."/>
            <person name="Mondo S."/>
            <person name="Pangilinan J."/>
            <person name="Riley R."/>
            <person name="Labutti K."/>
            <person name="Andreopoulos B."/>
            <person name="Lipzen A."/>
            <person name="Chen C."/>
            <person name="Yanf M."/>
            <person name="Daum C."/>
            <person name="Ng V."/>
            <person name="Clum A."/>
            <person name="Ohm R."/>
            <person name="Martin F."/>
            <person name="Silar P."/>
            <person name="Natvig D."/>
            <person name="Lalanne C."/>
            <person name="Gautier V."/>
            <person name="Ament-Velasquez S.L."/>
            <person name="Kruys A."/>
            <person name="Hutchinson M.I."/>
            <person name="Powell A.J."/>
            <person name="Barry K."/>
            <person name="Miller A.N."/>
            <person name="Grigoriev I.V."/>
            <person name="Debuchy R."/>
            <person name="Gladieux P."/>
            <person name="Thoren M.H."/>
            <person name="Johannesson H."/>
        </authorList>
    </citation>
    <scope>NUCLEOTIDE SEQUENCE</scope>
    <source>
        <strain evidence="3">CBS 538.74</strain>
    </source>
</reference>
<dbReference type="EMBL" id="MU856865">
    <property type="protein sequence ID" value="KAK4156553.1"/>
    <property type="molecule type" value="Genomic_DNA"/>
</dbReference>
<dbReference type="Gene3D" id="1.20.1280.50">
    <property type="match status" value="1"/>
</dbReference>
<dbReference type="Pfam" id="PF00646">
    <property type="entry name" value="F-box"/>
    <property type="match status" value="1"/>
</dbReference>
<gene>
    <name evidence="3" type="ORF">C8A00DRAFT_12482</name>
</gene>
<evidence type="ECO:0000259" key="2">
    <source>
        <dbReference type="PROSITE" id="PS50181"/>
    </source>
</evidence>
<evidence type="ECO:0000256" key="1">
    <source>
        <dbReference type="SAM" id="MobiDB-lite"/>
    </source>
</evidence>
<evidence type="ECO:0000313" key="4">
    <source>
        <dbReference type="Proteomes" id="UP001302745"/>
    </source>
</evidence>
<evidence type="ECO:0000313" key="3">
    <source>
        <dbReference type="EMBL" id="KAK4156553.1"/>
    </source>
</evidence>
<dbReference type="CDD" id="cd09917">
    <property type="entry name" value="F-box_SF"/>
    <property type="match status" value="1"/>
</dbReference>
<reference evidence="3" key="1">
    <citation type="journal article" date="2023" name="Mol. Phylogenet. Evol.">
        <title>Genome-scale phylogeny and comparative genomics of the fungal order Sordariales.</title>
        <authorList>
            <person name="Hensen N."/>
            <person name="Bonometti L."/>
            <person name="Westerberg I."/>
            <person name="Brannstrom I.O."/>
            <person name="Guillou S."/>
            <person name="Cros-Aarteil S."/>
            <person name="Calhoun S."/>
            <person name="Haridas S."/>
            <person name="Kuo A."/>
            <person name="Mondo S."/>
            <person name="Pangilinan J."/>
            <person name="Riley R."/>
            <person name="LaButti K."/>
            <person name="Andreopoulos B."/>
            <person name="Lipzen A."/>
            <person name="Chen C."/>
            <person name="Yan M."/>
            <person name="Daum C."/>
            <person name="Ng V."/>
            <person name="Clum A."/>
            <person name="Steindorff A."/>
            <person name="Ohm R.A."/>
            <person name="Martin F."/>
            <person name="Silar P."/>
            <person name="Natvig D.O."/>
            <person name="Lalanne C."/>
            <person name="Gautier V."/>
            <person name="Ament-Velasquez S.L."/>
            <person name="Kruys A."/>
            <person name="Hutchinson M.I."/>
            <person name="Powell A.J."/>
            <person name="Barry K."/>
            <person name="Miller A.N."/>
            <person name="Grigoriev I.V."/>
            <person name="Debuchy R."/>
            <person name="Gladieux P."/>
            <person name="Hiltunen Thoren M."/>
            <person name="Johannesson H."/>
        </authorList>
    </citation>
    <scope>NUCLEOTIDE SEQUENCE</scope>
    <source>
        <strain evidence="3">CBS 538.74</strain>
    </source>
</reference>
<feature type="region of interest" description="Disordered" evidence="1">
    <location>
        <begin position="57"/>
        <end position="77"/>
    </location>
</feature>
<feature type="compositionally biased region" description="Polar residues" evidence="1">
    <location>
        <begin position="1"/>
        <end position="12"/>
    </location>
</feature>
<feature type="region of interest" description="Disordered" evidence="1">
    <location>
        <begin position="1"/>
        <end position="24"/>
    </location>
</feature>
<sequence>MQAEQQENQRPPKNNEMDSEGTDLDSAVAVQLIVRSKRHPISGPGSAALESWVSVSSSDTLTPSPEGTACSSSQHTQPYVATTEGWREDTSAPTSTAPGVFTPGLCSSMAATRSQMLTQDGEPSVAGMVRQRKPQTQLLDLPNEVLFYILGFLEVCDLLATSRTSHHLRTLSLTPYIHKTRLRRTRALLPPLLTSPSRPSRPDLVRRCIVLTHTAFASRKLAHNLASIRLARQLAARPSAETLVERCVLPRECLPGGGGGVASALVARKRAVEKERVKDRLRGWVGSVWKGEVGRREEGVRLREERAGVGRVWRLRRFWEGVGRGEVTTAGEGGGI</sequence>
<organism evidence="3 4">
    <name type="scientific">Chaetomidium leptoderma</name>
    <dbReference type="NCBI Taxonomy" id="669021"/>
    <lineage>
        <taxon>Eukaryota</taxon>
        <taxon>Fungi</taxon>
        <taxon>Dikarya</taxon>
        <taxon>Ascomycota</taxon>
        <taxon>Pezizomycotina</taxon>
        <taxon>Sordariomycetes</taxon>
        <taxon>Sordariomycetidae</taxon>
        <taxon>Sordariales</taxon>
        <taxon>Chaetomiaceae</taxon>
        <taxon>Chaetomidium</taxon>
    </lineage>
</organism>
<dbReference type="AlphaFoldDB" id="A0AAN6VRN7"/>
<dbReference type="PROSITE" id="PS50181">
    <property type="entry name" value="FBOX"/>
    <property type="match status" value="1"/>
</dbReference>
<accession>A0AAN6VRN7</accession>
<dbReference type="InterPro" id="IPR036047">
    <property type="entry name" value="F-box-like_dom_sf"/>
</dbReference>
<feature type="domain" description="F-box" evidence="2">
    <location>
        <begin position="135"/>
        <end position="185"/>
    </location>
</feature>
<name>A0AAN6VRN7_9PEZI</name>
<comment type="caution">
    <text evidence="3">The sequence shown here is derived from an EMBL/GenBank/DDBJ whole genome shotgun (WGS) entry which is preliminary data.</text>
</comment>
<dbReference type="SUPFAM" id="SSF81383">
    <property type="entry name" value="F-box domain"/>
    <property type="match status" value="1"/>
</dbReference>
<keyword evidence="4" id="KW-1185">Reference proteome</keyword>
<dbReference type="SMART" id="SM00256">
    <property type="entry name" value="FBOX"/>
    <property type="match status" value="1"/>
</dbReference>
<dbReference type="InterPro" id="IPR001810">
    <property type="entry name" value="F-box_dom"/>
</dbReference>
<dbReference type="Proteomes" id="UP001302745">
    <property type="component" value="Unassembled WGS sequence"/>
</dbReference>
<protein>
    <recommendedName>
        <fullName evidence="2">F-box domain-containing protein</fullName>
    </recommendedName>
</protein>
<proteinExistence type="predicted"/>